<accession>A0AB39RXS2</accession>
<gene>
    <name evidence="3" type="ORF">AB5J53_18605</name>
</gene>
<feature type="transmembrane region" description="Helical" evidence="2">
    <location>
        <begin position="7"/>
        <end position="26"/>
    </location>
</feature>
<keyword evidence="2" id="KW-1133">Transmembrane helix</keyword>
<dbReference type="EMBL" id="CP163443">
    <property type="protein sequence ID" value="XDQ58971.1"/>
    <property type="molecule type" value="Genomic_DNA"/>
</dbReference>
<keyword evidence="2" id="KW-0472">Membrane</keyword>
<evidence type="ECO:0000313" key="3">
    <source>
        <dbReference type="EMBL" id="XDQ58971.1"/>
    </source>
</evidence>
<feature type="compositionally biased region" description="Gly residues" evidence="1">
    <location>
        <begin position="92"/>
        <end position="118"/>
    </location>
</feature>
<evidence type="ECO:0000256" key="1">
    <source>
        <dbReference type="SAM" id="MobiDB-lite"/>
    </source>
</evidence>
<sequence length="142" mass="13883">MPDTASAVVRWAAFSCVLVPVVLLWYGTSLAGAAGTALGLAAVTGACRVLLRQSERGAAQLRAEERAPQRGRHVRDSAGVTGGAHVRDSAGVMGGAHGRGGAGVMGTGRGRSGAGAAGGAHARSGAGAHRGGRHGGGNKPVD</sequence>
<keyword evidence="2" id="KW-0812">Transmembrane</keyword>
<feature type="transmembrane region" description="Helical" evidence="2">
    <location>
        <begin position="32"/>
        <end position="51"/>
    </location>
</feature>
<dbReference type="RefSeq" id="WP_369252312.1">
    <property type="nucleotide sequence ID" value="NZ_CP163443.1"/>
</dbReference>
<protein>
    <submittedName>
        <fullName evidence="3">Uncharacterized protein</fullName>
    </submittedName>
</protein>
<reference evidence="3" key="1">
    <citation type="submission" date="2024-07" db="EMBL/GenBank/DDBJ databases">
        <authorList>
            <person name="Yu S.T."/>
        </authorList>
    </citation>
    <scope>NUCLEOTIDE SEQUENCE</scope>
    <source>
        <strain evidence="3">R41</strain>
    </source>
</reference>
<name>A0AB39RXS2_9ACTN</name>
<feature type="region of interest" description="Disordered" evidence="1">
    <location>
        <begin position="60"/>
        <end position="142"/>
    </location>
</feature>
<proteinExistence type="predicted"/>
<organism evidence="3">
    <name type="scientific">Streptomyces sp. R41</name>
    <dbReference type="NCBI Taxonomy" id="3238632"/>
    <lineage>
        <taxon>Bacteria</taxon>
        <taxon>Bacillati</taxon>
        <taxon>Actinomycetota</taxon>
        <taxon>Actinomycetes</taxon>
        <taxon>Kitasatosporales</taxon>
        <taxon>Streptomycetaceae</taxon>
        <taxon>Streptomyces</taxon>
    </lineage>
</organism>
<evidence type="ECO:0000256" key="2">
    <source>
        <dbReference type="SAM" id="Phobius"/>
    </source>
</evidence>
<dbReference type="AlphaFoldDB" id="A0AB39RXS2"/>